<dbReference type="GO" id="GO:0005737">
    <property type="term" value="C:cytoplasm"/>
    <property type="evidence" value="ECO:0007669"/>
    <property type="project" value="TreeGrafter"/>
</dbReference>
<feature type="region of interest" description="Disordered" evidence="6">
    <location>
        <begin position="464"/>
        <end position="514"/>
    </location>
</feature>
<gene>
    <name evidence="8" type="ORF">BS47DRAFT_497098</name>
</gene>
<dbReference type="AlphaFoldDB" id="A0A9P6B4J5"/>
<dbReference type="GO" id="GO:0009378">
    <property type="term" value="F:four-way junction helicase activity"/>
    <property type="evidence" value="ECO:0007669"/>
    <property type="project" value="TreeGrafter"/>
</dbReference>
<keyword evidence="5" id="KW-0539">Nucleus</keyword>
<dbReference type="InterPro" id="IPR027417">
    <property type="entry name" value="P-loop_NTPase"/>
</dbReference>
<comment type="catalytic activity">
    <reaction evidence="4 5">
        <text>Couples ATP hydrolysis with the unwinding of duplex DNA by translocating in the 3'-5' direction.</text>
        <dbReference type="EC" id="5.6.2.4"/>
    </reaction>
</comment>
<comment type="similarity">
    <text evidence="1 5">Belongs to the helicase family. RecQ subfamily.</text>
</comment>
<dbReference type="GO" id="GO:0016787">
    <property type="term" value="F:hydrolase activity"/>
    <property type="evidence" value="ECO:0007669"/>
    <property type="project" value="UniProtKB-KW"/>
</dbReference>
<dbReference type="InterPro" id="IPR001650">
    <property type="entry name" value="Helicase_C-like"/>
</dbReference>
<comment type="caution">
    <text evidence="8">The sequence shown here is derived from an EMBL/GenBank/DDBJ whole genome shotgun (WGS) entry which is preliminary data.</text>
</comment>
<accession>A0A9P6B4J5</accession>
<dbReference type="Gene3D" id="3.40.50.300">
    <property type="entry name" value="P-loop containing nucleotide triphosphate hydrolases"/>
    <property type="match status" value="3"/>
</dbReference>
<evidence type="ECO:0000256" key="4">
    <source>
        <dbReference type="ARBA" id="ARBA00034617"/>
    </source>
</evidence>
<reference evidence="8" key="1">
    <citation type="journal article" date="2020" name="Nat. Commun.">
        <title>Large-scale genome sequencing of mycorrhizal fungi provides insights into the early evolution of symbiotic traits.</title>
        <authorList>
            <person name="Miyauchi S."/>
            <person name="Kiss E."/>
            <person name="Kuo A."/>
            <person name="Drula E."/>
            <person name="Kohler A."/>
            <person name="Sanchez-Garcia M."/>
            <person name="Morin E."/>
            <person name="Andreopoulos B."/>
            <person name="Barry K.W."/>
            <person name="Bonito G."/>
            <person name="Buee M."/>
            <person name="Carver A."/>
            <person name="Chen C."/>
            <person name="Cichocki N."/>
            <person name="Clum A."/>
            <person name="Culley D."/>
            <person name="Crous P.W."/>
            <person name="Fauchery L."/>
            <person name="Girlanda M."/>
            <person name="Hayes R.D."/>
            <person name="Keri Z."/>
            <person name="LaButti K."/>
            <person name="Lipzen A."/>
            <person name="Lombard V."/>
            <person name="Magnuson J."/>
            <person name="Maillard F."/>
            <person name="Murat C."/>
            <person name="Nolan M."/>
            <person name="Ohm R.A."/>
            <person name="Pangilinan J."/>
            <person name="Pereira M.F."/>
            <person name="Perotto S."/>
            <person name="Peter M."/>
            <person name="Pfister S."/>
            <person name="Riley R."/>
            <person name="Sitrit Y."/>
            <person name="Stielow J.B."/>
            <person name="Szollosi G."/>
            <person name="Zifcakova L."/>
            <person name="Stursova M."/>
            <person name="Spatafora J.W."/>
            <person name="Tedersoo L."/>
            <person name="Vaario L.M."/>
            <person name="Yamada A."/>
            <person name="Yan M."/>
            <person name="Wang P."/>
            <person name="Xu J."/>
            <person name="Bruns T."/>
            <person name="Baldrian P."/>
            <person name="Vilgalys R."/>
            <person name="Dunand C."/>
            <person name="Henrissat B."/>
            <person name="Grigoriev I.V."/>
            <person name="Hibbett D."/>
            <person name="Nagy L.G."/>
            <person name="Martin F.M."/>
        </authorList>
    </citation>
    <scope>NUCLEOTIDE SEQUENCE</scope>
    <source>
        <strain evidence="8">UP504</strain>
    </source>
</reference>
<keyword evidence="3 5" id="KW-0347">Helicase</keyword>
<feature type="domain" description="Helicase C-terminal" evidence="7">
    <location>
        <begin position="209"/>
        <end position="363"/>
    </location>
</feature>
<dbReference type="GO" id="GO:0005634">
    <property type="term" value="C:nucleus"/>
    <property type="evidence" value="ECO:0007669"/>
    <property type="project" value="UniProtKB-SubCell"/>
</dbReference>
<sequence>MLPDGVAMDLGEVAREQRYPTLDIAGSPAHVFRRPPSGLIDCLQVLRTTFHKTRFRGKQKEIVEAAVRGCDVFVGAPTGMGKVFVVCPLLALMKDQVAKLRNLGITCASLTSETKPEEKIEIVKDLSTVYDAKHLNRLVVDEAHCISEWGHDFREEYRNLGYFRQNVRADIIANLKIGGQNLFSVVHPFNRENIFYEIRHLPCIDQVKQFELIYSYLRSLIERRGRPSTGIIYARTRATCDALAQFMRGKGLAARPYHRGIPRARLDKTFQEWSEGDGLCDVVCCTVAFGLGIDKGDVRYVIHYDLPKSFEGYYQETGRAGRDGEPAKCILYYSREDAVKARHLAKRTRDARLDRQTEIESSGPGPSSVEALIDFAENTDVCRHLICRYFGESIDYENEALVKAYCNKMCDVCKYPEKTKQRKKELPSDQWISTQLPRLHKEACALSDDEDLVSTSIKINESHHDNHRPILVPRNTHRSSTLEPRRPRISSPSAKSKGKAQSRDGYDRPVSLRGPIALPFRSGEEDCESPSIGVVCISRPAADELPSGSFKRAVDEYIAPTAKRPKILGNGSMGFGAPGRRISSTARFKPPLKASAPPISLPASSVATLEIRGVAPENANSPNGPRCHPDIGLSDVNDPAETLPSFDVDAGSDSIRLSEEVEEELYGRLELDASFSEKIPSAEREGMLRKFLQALRRALLEEKGGRLWTEVESRKLSDVERAKIVRGCAIRLEFNTMSYAVDSAGYAEKAQARLAAVKKLAADVTADGPECGEVFRYLKSACSRRK</sequence>
<keyword evidence="2 5" id="KW-0378">Hydrolase</keyword>
<dbReference type="NCBIfam" id="TIGR00614">
    <property type="entry name" value="recQ_fam"/>
    <property type="match status" value="1"/>
</dbReference>
<evidence type="ECO:0000256" key="5">
    <source>
        <dbReference type="RuleBase" id="RU364117"/>
    </source>
</evidence>
<organism evidence="8 9">
    <name type="scientific">Hydnum rufescens UP504</name>
    <dbReference type="NCBI Taxonomy" id="1448309"/>
    <lineage>
        <taxon>Eukaryota</taxon>
        <taxon>Fungi</taxon>
        <taxon>Dikarya</taxon>
        <taxon>Basidiomycota</taxon>
        <taxon>Agaricomycotina</taxon>
        <taxon>Agaricomycetes</taxon>
        <taxon>Cantharellales</taxon>
        <taxon>Hydnaceae</taxon>
        <taxon>Hydnum</taxon>
    </lineage>
</organism>
<dbReference type="GO" id="GO:0005694">
    <property type="term" value="C:chromosome"/>
    <property type="evidence" value="ECO:0007669"/>
    <property type="project" value="TreeGrafter"/>
</dbReference>
<dbReference type="OrthoDB" id="10261556at2759"/>
<keyword evidence="9" id="KW-1185">Reference proteome</keyword>
<evidence type="ECO:0000256" key="2">
    <source>
        <dbReference type="ARBA" id="ARBA00022801"/>
    </source>
</evidence>
<name>A0A9P6B4J5_9AGAM</name>
<keyword evidence="5" id="KW-0067">ATP-binding</keyword>
<dbReference type="SMART" id="SM00490">
    <property type="entry name" value="HELICc"/>
    <property type="match status" value="1"/>
</dbReference>
<dbReference type="PANTHER" id="PTHR13710">
    <property type="entry name" value="DNA HELICASE RECQ FAMILY MEMBER"/>
    <property type="match status" value="1"/>
</dbReference>
<evidence type="ECO:0000256" key="3">
    <source>
        <dbReference type="ARBA" id="ARBA00022806"/>
    </source>
</evidence>
<dbReference type="Pfam" id="PF16124">
    <property type="entry name" value="RecQ_Zn_bind"/>
    <property type="match status" value="1"/>
</dbReference>
<evidence type="ECO:0000259" key="7">
    <source>
        <dbReference type="PROSITE" id="PS51194"/>
    </source>
</evidence>
<dbReference type="InterPro" id="IPR032284">
    <property type="entry name" value="RecQ_Zn-bd"/>
</dbReference>
<dbReference type="SUPFAM" id="SSF52540">
    <property type="entry name" value="P-loop containing nucleoside triphosphate hydrolases"/>
    <property type="match status" value="1"/>
</dbReference>
<dbReference type="EC" id="5.6.2.4" evidence="5"/>
<dbReference type="Proteomes" id="UP000886523">
    <property type="component" value="Unassembled WGS sequence"/>
</dbReference>
<comment type="subcellular location">
    <subcellularLocation>
        <location evidence="5">Nucleus</location>
    </subcellularLocation>
</comment>
<protein>
    <recommendedName>
        <fullName evidence="5">ATP-dependent DNA helicase</fullName>
        <ecNumber evidence="5">5.6.2.4</ecNumber>
    </recommendedName>
</protein>
<dbReference type="GO" id="GO:0043138">
    <property type="term" value="F:3'-5' DNA helicase activity"/>
    <property type="evidence" value="ECO:0007669"/>
    <property type="project" value="UniProtKB-EC"/>
</dbReference>
<dbReference type="SMART" id="SM00487">
    <property type="entry name" value="DEXDc"/>
    <property type="match status" value="1"/>
</dbReference>
<dbReference type="Pfam" id="PF00271">
    <property type="entry name" value="Helicase_C"/>
    <property type="match status" value="1"/>
</dbReference>
<dbReference type="EMBL" id="MU128931">
    <property type="protein sequence ID" value="KAF9517445.1"/>
    <property type="molecule type" value="Genomic_DNA"/>
</dbReference>
<dbReference type="InterPro" id="IPR014001">
    <property type="entry name" value="Helicase_ATP-bd"/>
</dbReference>
<keyword evidence="5" id="KW-0547">Nucleotide-binding</keyword>
<dbReference type="InterPro" id="IPR004589">
    <property type="entry name" value="DNA_helicase_ATP-dep_RecQ"/>
</dbReference>
<evidence type="ECO:0000313" key="9">
    <source>
        <dbReference type="Proteomes" id="UP000886523"/>
    </source>
</evidence>
<evidence type="ECO:0000256" key="1">
    <source>
        <dbReference type="ARBA" id="ARBA00005446"/>
    </source>
</evidence>
<proteinExistence type="inferred from homology"/>
<comment type="catalytic activity">
    <reaction evidence="5">
        <text>ATP + H2O = ADP + phosphate + H(+)</text>
        <dbReference type="Rhea" id="RHEA:13065"/>
        <dbReference type="ChEBI" id="CHEBI:15377"/>
        <dbReference type="ChEBI" id="CHEBI:15378"/>
        <dbReference type="ChEBI" id="CHEBI:30616"/>
        <dbReference type="ChEBI" id="CHEBI:43474"/>
        <dbReference type="ChEBI" id="CHEBI:456216"/>
    </reaction>
</comment>
<dbReference type="PROSITE" id="PS51194">
    <property type="entry name" value="HELICASE_CTER"/>
    <property type="match status" value="1"/>
</dbReference>
<evidence type="ECO:0000313" key="8">
    <source>
        <dbReference type="EMBL" id="KAF9517445.1"/>
    </source>
</evidence>
<dbReference type="GO" id="GO:0005524">
    <property type="term" value="F:ATP binding"/>
    <property type="evidence" value="ECO:0007669"/>
    <property type="project" value="UniProtKB-KW"/>
</dbReference>
<evidence type="ECO:0000256" key="6">
    <source>
        <dbReference type="SAM" id="MobiDB-lite"/>
    </source>
</evidence>
<dbReference type="GO" id="GO:0000724">
    <property type="term" value="P:double-strand break repair via homologous recombination"/>
    <property type="evidence" value="ECO:0007669"/>
    <property type="project" value="TreeGrafter"/>
</dbReference>
<dbReference type="PANTHER" id="PTHR13710:SF152">
    <property type="entry name" value="ATP-DEPENDENT DNA HELICASE Q5"/>
    <property type="match status" value="1"/>
</dbReference>